<dbReference type="InterPro" id="IPR036366">
    <property type="entry name" value="PGBDSf"/>
</dbReference>
<name>A0A2Z4JA21_9ACTN</name>
<proteinExistence type="predicted"/>
<dbReference type="AlphaFoldDB" id="A0A2Z4JA21"/>
<dbReference type="SUPFAM" id="SSF47090">
    <property type="entry name" value="PGBD-like"/>
    <property type="match status" value="1"/>
</dbReference>
<evidence type="ECO:0000256" key="1">
    <source>
        <dbReference type="SAM" id="SignalP"/>
    </source>
</evidence>
<protein>
    <submittedName>
        <fullName evidence="3">Peptidoglycan-binding protein</fullName>
    </submittedName>
</protein>
<dbReference type="KEGG" id="scad:DN051_39175"/>
<dbReference type="RefSeq" id="WP_112441675.1">
    <property type="nucleotide sequence ID" value="NZ_CP030073.1"/>
</dbReference>
<accession>A0A2Z4JA21</accession>
<dbReference type="EMBL" id="CP030073">
    <property type="protein sequence ID" value="AWW41906.1"/>
    <property type="molecule type" value="Genomic_DNA"/>
</dbReference>
<evidence type="ECO:0000259" key="2">
    <source>
        <dbReference type="Pfam" id="PF01471"/>
    </source>
</evidence>
<dbReference type="Pfam" id="PF01471">
    <property type="entry name" value="PG_binding_1"/>
    <property type="match status" value="1"/>
</dbReference>
<evidence type="ECO:0000313" key="4">
    <source>
        <dbReference type="Proteomes" id="UP000249616"/>
    </source>
</evidence>
<dbReference type="Gene3D" id="1.10.101.10">
    <property type="entry name" value="PGBD-like superfamily/PGBD"/>
    <property type="match status" value="1"/>
</dbReference>
<evidence type="ECO:0000313" key="3">
    <source>
        <dbReference type="EMBL" id="AWW41906.1"/>
    </source>
</evidence>
<sequence>MRALTKAFVSVTAAVGITAGALATAGTAMAAPAPAQQQVISAEAVAPLAVVNLGLSTTRAQRWQCLLEEIGYDPGTIDGRLGTKSWKAAQEWFNDLGLGAGTEDGVVGPKTITALQKFLNRYANAGLEVDGIAGPRTQDAFWDFNGVNFCA</sequence>
<feature type="domain" description="Peptidoglycan binding-like" evidence="2">
    <location>
        <begin position="85"/>
        <end position="140"/>
    </location>
</feature>
<feature type="chain" id="PRO_5016399927" evidence="1">
    <location>
        <begin position="31"/>
        <end position="151"/>
    </location>
</feature>
<dbReference type="InterPro" id="IPR002477">
    <property type="entry name" value="Peptidoglycan-bd-like"/>
</dbReference>
<feature type="signal peptide" evidence="1">
    <location>
        <begin position="1"/>
        <end position="30"/>
    </location>
</feature>
<organism evidence="3 4">
    <name type="scientific">Streptomyces cadmiisoli</name>
    <dbReference type="NCBI Taxonomy" id="2184053"/>
    <lineage>
        <taxon>Bacteria</taxon>
        <taxon>Bacillati</taxon>
        <taxon>Actinomycetota</taxon>
        <taxon>Actinomycetes</taxon>
        <taxon>Kitasatosporales</taxon>
        <taxon>Streptomycetaceae</taxon>
        <taxon>Streptomyces</taxon>
        <taxon>Streptomyces aurantiacus group</taxon>
    </lineage>
</organism>
<keyword evidence="1" id="KW-0732">Signal</keyword>
<dbReference type="Proteomes" id="UP000249616">
    <property type="component" value="Chromosome"/>
</dbReference>
<dbReference type="InterPro" id="IPR036365">
    <property type="entry name" value="PGBD-like_sf"/>
</dbReference>
<keyword evidence="4" id="KW-1185">Reference proteome</keyword>
<gene>
    <name evidence="3" type="ORF">DN051_39175</name>
</gene>
<reference evidence="3 4" key="1">
    <citation type="journal article" date="2019" name="Int. J. Syst. Evol. Microbiol.">
        <title>Streptomyces cadmiisoli sp. nov., a novel actinomycete isolated from cadmium-contaminated soil.</title>
        <authorList>
            <person name="Li K."/>
            <person name="Tang X."/>
            <person name="Zhao J."/>
            <person name="Guo Y."/>
            <person name="Tang Y."/>
            <person name="Gao J."/>
        </authorList>
    </citation>
    <scope>NUCLEOTIDE SEQUENCE [LARGE SCALE GENOMIC DNA]</scope>
    <source>
        <strain evidence="3 4">ZFG47</strain>
    </source>
</reference>